<organism evidence="2 3">
    <name type="scientific">Paraburkholderia steynii</name>
    <dbReference type="NCBI Taxonomy" id="1245441"/>
    <lineage>
        <taxon>Bacteria</taxon>
        <taxon>Pseudomonadati</taxon>
        <taxon>Pseudomonadota</taxon>
        <taxon>Betaproteobacteria</taxon>
        <taxon>Burkholderiales</taxon>
        <taxon>Burkholderiaceae</taxon>
        <taxon>Paraburkholderia</taxon>
    </lineage>
</organism>
<evidence type="ECO:0000313" key="3">
    <source>
        <dbReference type="Proteomes" id="UP000294200"/>
    </source>
</evidence>
<name>A0A4R0XPA5_9BURK</name>
<evidence type="ECO:0000256" key="1">
    <source>
        <dbReference type="SAM" id="MobiDB-lite"/>
    </source>
</evidence>
<dbReference type="EMBL" id="MWML01000036">
    <property type="protein sequence ID" value="TCG08371.1"/>
    <property type="molecule type" value="Genomic_DNA"/>
</dbReference>
<accession>A0A4R0XPA5</accession>
<feature type="region of interest" description="Disordered" evidence="1">
    <location>
        <begin position="390"/>
        <end position="426"/>
    </location>
</feature>
<dbReference type="Pfam" id="PF04860">
    <property type="entry name" value="Phage_portal"/>
    <property type="match status" value="1"/>
</dbReference>
<protein>
    <submittedName>
        <fullName evidence="2">Phage portal protein</fullName>
    </submittedName>
</protein>
<reference evidence="2 3" key="1">
    <citation type="submission" date="2017-02" db="EMBL/GenBank/DDBJ databases">
        <title>Paraburkholderia sophoroidis sp. nov. and Paraburkholderia steynii sp. nov. rhizobial symbionts of the fynbos legume Hypocalyptus sophoroides.</title>
        <authorList>
            <person name="Steenkamp E.T."/>
            <person name="Beukes C.W."/>
            <person name="Van Zyl E."/>
            <person name="Avontuur J."/>
            <person name="Chan W.Y."/>
            <person name="Hassen A."/>
            <person name="Palmer M."/>
            <person name="Mthombeni L."/>
            <person name="Phalane F."/>
            <person name="Sereme K."/>
            <person name="Venter S.N."/>
        </authorList>
    </citation>
    <scope>NUCLEOTIDE SEQUENCE [LARGE SCALE GENOMIC DNA]</scope>
    <source>
        <strain evidence="2 3">HC1.1ba</strain>
    </source>
</reference>
<comment type="caution">
    <text evidence="2">The sequence shown here is derived from an EMBL/GenBank/DDBJ whole genome shotgun (WGS) entry which is preliminary data.</text>
</comment>
<feature type="compositionally biased region" description="Low complexity" evidence="1">
    <location>
        <begin position="394"/>
        <end position="410"/>
    </location>
</feature>
<dbReference type="AlphaFoldDB" id="A0A4R0XPA5"/>
<dbReference type="InterPro" id="IPR006944">
    <property type="entry name" value="Phage/GTA_portal"/>
</dbReference>
<feature type="compositionally biased region" description="Low complexity" evidence="1">
    <location>
        <begin position="417"/>
        <end position="426"/>
    </location>
</feature>
<dbReference type="NCBIfam" id="TIGR01537">
    <property type="entry name" value="portal_HK97"/>
    <property type="match status" value="1"/>
</dbReference>
<dbReference type="Proteomes" id="UP000294200">
    <property type="component" value="Unassembled WGS sequence"/>
</dbReference>
<evidence type="ECO:0000313" key="2">
    <source>
        <dbReference type="EMBL" id="TCG08371.1"/>
    </source>
</evidence>
<dbReference type="InterPro" id="IPR006427">
    <property type="entry name" value="Portal_HK97"/>
</dbReference>
<sequence length="520" mass="59420">MFLKFRADADDGDRSPWGSFWFSPIPFKGAPHQVTGDAAMRLTAVYACVRVLAEAVSMLPFVLYRESADGSKNAEKTHWLYRLLAVRPNDFQNPMEFREMMMMHLALRGNAFAEIIGNSAGIVTDLIPLHPDTITIEMLSKTNWRYIEHLPDGTERIITRGSMWHLKIMSPDGIVGMNPIQASRESIASGLAAQAYGLRYFENDATPGGWLEYPGEFKDDQQKRNFRESWQEQQSGRNRRKTAVLERGMKYHPIEVKNSDAQYLETRKFSVSEIARLFRIPPHMIGDLEKATFSNIEQQSLEFVIHTLTPWLVRWEEAIRCAFIDADEGLNCEFPTTTLLRGDAQARSLYYHNGILDGWMTRNEARLMENMNPLDGLDEPMRPLNMIEEDEAETQQQNPQQPPGSQQQPDAPDDDGPTQARMHALAAAAADRIARKEWEALHLAVMRKESLTDFYDKHCRFVSAVLGVSEESARAYCRAQHEYVIENRDDITDKQFADIAGMRLQRLALRGSYEPLTTRI</sequence>
<gene>
    <name evidence="2" type="ORF">BZM27_12615</name>
</gene>
<keyword evidence="3" id="KW-1185">Reference proteome</keyword>
<proteinExistence type="predicted"/>